<reference evidence="3 4" key="1">
    <citation type="submission" date="2024-03" db="EMBL/GenBank/DDBJ databases">
        <title>First Report of Pectobacterium brasiliscabiei causing potato scab in china.</title>
        <authorList>
            <person name="Handique U."/>
        </authorList>
    </citation>
    <scope>NUCLEOTIDE SEQUENCE [LARGE SCALE GENOMIC DNA]</scope>
    <source>
        <strain evidence="3 4">ZRIMU1503</strain>
    </source>
</reference>
<dbReference type="Proteomes" id="UP001365781">
    <property type="component" value="Unassembled WGS sequence"/>
</dbReference>
<organism evidence="3 4">
    <name type="scientific">Streptomyces brasiliscabiei</name>
    <dbReference type="NCBI Taxonomy" id="2736302"/>
    <lineage>
        <taxon>Bacteria</taxon>
        <taxon>Bacillati</taxon>
        <taxon>Actinomycetota</taxon>
        <taxon>Actinomycetes</taxon>
        <taxon>Kitasatosporales</taxon>
        <taxon>Streptomycetaceae</taxon>
        <taxon>Streptomyces</taxon>
    </lineage>
</organism>
<keyword evidence="2" id="KW-0732">Signal</keyword>
<evidence type="ECO:0000313" key="3">
    <source>
        <dbReference type="EMBL" id="MEI5617147.1"/>
    </source>
</evidence>
<sequence length="76" mass="7294">MTHTIGKTNGAAGRAQGRGPGVGRRTLLLSSTALATLLLGSGAAGAACYSGPFPATNAGTISGICVTDTSFTGVLA</sequence>
<gene>
    <name evidence="3" type="ORF">WB403_49510</name>
</gene>
<keyword evidence="4" id="KW-1185">Reference proteome</keyword>
<feature type="chain" id="PRO_5046198294" evidence="2">
    <location>
        <begin position="47"/>
        <end position="76"/>
    </location>
</feature>
<dbReference type="RefSeq" id="WP_336559052.1">
    <property type="nucleotide sequence ID" value="NZ_JBBAYM010000265.1"/>
</dbReference>
<feature type="non-terminal residue" evidence="3">
    <location>
        <position position="76"/>
    </location>
</feature>
<protein>
    <submittedName>
        <fullName evidence="3">Uncharacterized protein</fullName>
    </submittedName>
</protein>
<evidence type="ECO:0000256" key="2">
    <source>
        <dbReference type="SAM" id="SignalP"/>
    </source>
</evidence>
<name>A0ABU8GVF3_9ACTN</name>
<proteinExistence type="predicted"/>
<feature type="region of interest" description="Disordered" evidence="1">
    <location>
        <begin position="1"/>
        <end position="21"/>
    </location>
</feature>
<dbReference type="EMBL" id="JBBAYM010000265">
    <property type="protein sequence ID" value="MEI5617147.1"/>
    <property type="molecule type" value="Genomic_DNA"/>
</dbReference>
<evidence type="ECO:0000313" key="4">
    <source>
        <dbReference type="Proteomes" id="UP001365781"/>
    </source>
</evidence>
<evidence type="ECO:0000256" key="1">
    <source>
        <dbReference type="SAM" id="MobiDB-lite"/>
    </source>
</evidence>
<accession>A0ABU8GVF3</accession>
<comment type="caution">
    <text evidence="3">The sequence shown here is derived from an EMBL/GenBank/DDBJ whole genome shotgun (WGS) entry which is preliminary data.</text>
</comment>
<feature type="signal peptide" evidence="2">
    <location>
        <begin position="1"/>
        <end position="46"/>
    </location>
</feature>